<feature type="domain" description="Beta-lactamase-related" evidence="1">
    <location>
        <begin position="41"/>
        <end position="343"/>
    </location>
</feature>
<evidence type="ECO:0000313" key="2">
    <source>
        <dbReference type="EMBL" id="KTD51668.1"/>
    </source>
</evidence>
<dbReference type="Proteomes" id="UP000054618">
    <property type="component" value="Unassembled WGS sequence"/>
</dbReference>
<keyword evidence="2" id="KW-0378">Hydrolase</keyword>
<dbReference type="PATRIC" id="fig|45073.5.peg.543"/>
<protein>
    <submittedName>
        <fullName evidence="2">Serine-type D-Ala-D-Ala carboxypeptidase</fullName>
    </submittedName>
</protein>
<evidence type="ECO:0000313" key="3">
    <source>
        <dbReference type="Proteomes" id="UP000054618"/>
    </source>
</evidence>
<keyword evidence="2" id="KW-0645">Protease</keyword>
<dbReference type="RefSeq" id="WP_058506629.1">
    <property type="nucleotide sequence ID" value="NZ_CAAAIK010000002.1"/>
</dbReference>
<dbReference type="InterPro" id="IPR012338">
    <property type="entry name" value="Beta-lactam/transpept-like"/>
</dbReference>
<dbReference type="Pfam" id="PF00144">
    <property type="entry name" value="Beta-lactamase"/>
    <property type="match status" value="1"/>
</dbReference>
<dbReference type="OrthoDB" id="9799367at2"/>
<dbReference type="PANTHER" id="PTHR46825">
    <property type="entry name" value="D-ALANYL-D-ALANINE-CARBOXYPEPTIDASE/ENDOPEPTIDASE AMPH"/>
    <property type="match status" value="1"/>
</dbReference>
<name>A0A0W0Y4W0_9GAMM</name>
<dbReference type="EMBL" id="LNYS01000006">
    <property type="protein sequence ID" value="KTD51668.1"/>
    <property type="molecule type" value="Genomic_DNA"/>
</dbReference>
<keyword evidence="3" id="KW-1185">Reference proteome</keyword>
<reference evidence="2 3" key="1">
    <citation type="submission" date="2015-11" db="EMBL/GenBank/DDBJ databases">
        <title>Genomic analysis of 38 Legionella species identifies large and diverse effector repertoires.</title>
        <authorList>
            <person name="Burstein D."/>
            <person name="Amaro F."/>
            <person name="Zusman T."/>
            <person name="Lifshitz Z."/>
            <person name="Cohen O."/>
            <person name="Gilbert J.A."/>
            <person name="Pupko T."/>
            <person name="Shuman H.A."/>
            <person name="Segal G."/>
        </authorList>
    </citation>
    <scope>NUCLEOTIDE SEQUENCE [LARGE SCALE GENOMIC DNA]</scope>
    <source>
        <strain evidence="2 3">CDC#1442-AUS-E</strain>
    </source>
</reference>
<dbReference type="STRING" id="45073.Lqui_0512"/>
<accession>A0A0W0Y4W0</accession>
<keyword evidence="2" id="KW-0121">Carboxypeptidase</keyword>
<dbReference type="InterPro" id="IPR050491">
    <property type="entry name" value="AmpC-like"/>
</dbReference>
<comment type="caution">
    <text evidence="2">The sequence shown here is derived from an EMBL/GenBank/DDBJ whole genome shotgun (WGS) entry which is preliminary data.</text>
</comment>
<proteinExistence type="predicted"/>
<gene>
    <name evidence="2" type="ORF">Lqui_0512</name>
</gene>
<evidence type="ECO:0000259" key="1">
    <source>
        <dbReference type="Pfam" id="PF00144"/>
    </source>
</evidence>
<organism evidence="2 3">
    <name type="scientific">Legionella quinlivanii</name>
    <dbReference type="NCBI Taxonomy" id="45073"/>
    <lineage>
        <taxon>Bacteria</taxon>
        <taxon>Pseudomonadati</taxon>
        <taxon>Pseudomonadota</taxon>
        <taxon>Gammaproteobacteria</taxon>
        <taxon>Legionellales</taxon>
        <taxon>Legionellaceae</taxon>
        <taxon>Legionella</taxon>
    </lineage>
</organism>
<dbReference type="SUPFAM" id="SSF56601">
    <property type="entry name" value="beta-lactamase/transpeptidase-like"/>
    <property type="match status" value="1"/>
</dbReference>
<sequence>MQKKQQFVFFLTFLLISAAFSRGPIESRLQHILNKNLNSTTPGAVLLVSSPETGLLVIAAGQSNYQTGQAMKTSNNFRIGSISKTFLAVSLLKLIEEGKLSLDSKISTLLPNSVDIDRIPNGRLLTVKNLMQMRSGIPNYVEYDSYYRLIEKMVGQQWKPEMLIRLIYDEKPKFSPDSSYEYSNTNYLLLQLIVEKLTAHSYADLFREQILTPLHMKDSYVEQTDNDTLRLITRGYTLAEKQLIDVTYLNDGFGLGDSGMISTANDLEQFVAALLRDKNLLSPNSLENMLTTKDDYGLGIYREQIGDEWAWTHNGATSGFQGEFYYFPREQLIIIILTNSFDTDIIEKVVYDSYQLLKRERD</sequence>
<dbReference type="Gene3D" id="3.40.710.10">
    <property type="entry name" value="DD-peptidase/beta-lactamase superfamily"/>
    <property type="match status" value="1"/>
</dbReference>
<dbReference type="GO" id="GO:0004180">
    <property type="term" value="F:carboxypeptidase activity"/>
    <property type="evidence" value="ECO:0007669"/>
    <property type="project" value="UniProtKB-KW"/>
</dbReference>
<dbReference type="AlphaFoldDB" id="A0A0W0Y4W0"/>
<dbReference type="InterPro" id="IPR001466">
    <property type="entry name" value="Beta-lactam-related"/>
</dbReference>
<dbReference type="PANTHER" id="PTHR46825:SF7">
    <property type="entry name" value="D-ALANYL-D-ALANINE CARBOXYPEPTIDASE"/>
    <property type="match status" value="1"/>
</dbReference>